<feature type="region of interest" description="Disordered" evidence="1">
    <location>
        <begin position="346"/>
        <end position="441"/>
    </location>
</feature>
<feature type="compositionally biased region" description="Pro residues" evidence="1">
    <location>
        <begin position="502"/>
        <end position="515"/>
    </location>
</feature>
<feature type="region of interest" description="Disordered" evidence="1">
    <location>
        <begin position="637"/>
        <end position="666"/>
    </location>
</feature>
<organism evidence="2 3">
    <name type="scientific">Petromyzon marinus</name>
    <name type="common">Sea lamprey</name>
    <dbReference type="NCBI Taxonomy" id="7757"/>
    <lineage>
        <taxon>Eukaryota</taxon>
        <taxon>Metazoa</taxon>
        <taxon>Chordata</taxon>
        <taxon>Craniata</taxon>
        <taxon>Vertebrata</taxon>
        <taxon>Cyclostomata</taxon>
        <taxon>Hyperoartia</taxon>
        <taxon>Petromyzontiformes</taxon>
        <taxon>Petromyzontidae</taxon>
        <taxon>Petromyzon</taxon>
    </lineage>
</organism>
<dbReference type="GO" id="GO:0071539">
    <property type="term" value="P:protein localization to centrosome"/>
    <property type="evidence" value="ECO:0007669"/>
    <property type="project" value="TreeGrafter"/>
</dbReference>
<dbReference type="GO" id="GO:0034451">
    <property type="term" value="C:centriolar satellite"/>
    <property type="evidence" value="ECO:0007669"/>
    <property type="project" value="TreeGrafter"/>
</dbReference>
<evidence type="ECO:0000313" key="2">
    <source>
        <dbReference type="Proteomes" id="UP001318040"/>
    </source>
</evidence>
<feature type="compositionally biased region" description="Basic and acidic residues" evidence="1">
    <location>
        <begin position="531"/>
        <end position="542"/>
    </location>
</feature>
<feature type="compositionally biased region" description="Basic and acidic residues" evidence="1">
    <location>
        <begin position="416"/>
        <end position="425"/>
    </location>
</feature>
<proteinExistence type="predicted"/>
<gene>
    <name evidence="3" type="primary">KIAA0753</name>
</gene>
<feature type="compositionally biased region" description="Low complexity" evidence="1">
    <location>
        <begin position="471"/>
        <end position="484"/>
    </location>
</feature>
<feature type="compositionally biased region" description="Basic and acidic residues" evidence="1">
    <location>
        <begin position="769"/>
        <end position="791"/>
    </location>
</feature>
<dbReference type="Pfam" id="PF15718">
    <property type="entry name" value="MNR"/>
    <property type="match status" value="2"/>
</dbReference>
<evidence type="ECO:0000256" key="1">
    <source>
        <dbReference type="SAM" id="MobiDB-lite"/>
    </source>
</evidence>
<dbReference type="Proteomes" id="UP001318040">
    <property type="component" value="Chromosome 38"/>
</dbReference>
<feature type="region of interest" description="Disordered" evidence="1">
    <location>
        <begin position="149"/>
        <end position="189"/>
    </location>
</feature>
<accession>A0AAJ7TTH2</accession>
<reference evidence="3" key="1">
    <citation type="submission" date="2025-08" db="UniProtKB">
        <authorList>
            <consortium name="RefSeq"/>
        </authorList>
    </citation>
    <scope>IDENTIFICATION</scope>
    <source>
        <tissue evidence="3">Sperm</tissue>
    </source>
</reference>
<dbReference type="KEGG" id="pmrn:116950249"/>
<dbReference type="InterPro" id="IPR031447">
    <property type="entry name" value="MNR"/>
</dbReference>
<keyword evidence="2" id="KW-1185">Reference proteome</keyword>
<protein>
    <submittedName>
        <fullName evidence="3">Protein moonraker isoform X1</fullName>
    </submittedName>
</protein>
<feature type="compositionally biased region" description="Basic and acidic residues" evidence="1">
    <location>
        <begin position="346"/>
        <end position="389"/>
    </location>
</feature>
<feature type="region of interest" description="Disordered" evidence="1">
    <location>
        <begin position="462"/>
        <end position="542"/>
    </location>
</feature>
<dbReference type="GO" id="GO:0007099">
    <property type="term" value="P:centriole replication"/>
    <property type="evidence" value="ECO:0007669"/>
    <property type="project" value="InterPro"/>
</dbReference>
<dbReference type="AlphaFoldDB" id="A0AAJ7TTH2"/>
<dbReference type="PANTHER" id="PTHR15732">
    <property type="entry name" value="PROTEIN MOONRAKER"/>
    <property type="match status" value="1"/>
</dbReference>
<feature type="region of interest" description="Disordered" evidence="1">
    <location>
        <begin position="751"/>
        <end position="800"/>
    </location>
</feature>
<sequence length="890" mass="97827">MEPKVRPSGRAIQLRFNLDPGMTARSLVTHFSNPRPIVIEKLGTSCGIEPPSTGDGDDSALSQSGRFSVLSADRLSLAVQLARRDLKRRRAAQKMQGMTSGDLSLGSPIAGEEAAVSHAPGGNAGREQRRSQLPAGTVTASGAVVYVYPPGRKAQPAPGVRGGREPRCSNSPPTRDPGPTPPSQHGKGAAEIRRLRKELGHYISRVEELASQGKGVEEHLEVEEKRRAHTRRQEQAARTARVLYMLQQQIREIEEELDKMGPNKSKHTNKSRAEARLAAAHRGAVRALQMLASQLSQPASRVPPHAEELSRLVRQLSLCSARLGGGDDVAHILQQLEDLKRLLKEQKSPARQRESSPVRHGEGSPVRHGEGSRIRRGEGSPVRRGEGNRGGRRVSPGKRSWSPPMRHSYPVARQLQFKDRGEVRAGRARASSGGRVDEEERRRMLRSGLQALVHKARGGRSGVLLPGKAQGASRARGRVAVRGTRFQRATLASHLKRSQPGPRDPNLPWLPPNPTSPSSSPKHRSPVRGGSTERRPAMWRSPERECSTLLRNVVEQERLEAARKEAIRLAWLDSETARRMRELNDLCQQEIDHIRQTRQEAGSPSQWATKAEQAVREKLQPLLKQAQEISDSLEKKFYDQEEGRVDGRGRRLPHGPDALPAESPRRGAVDEASGVHEAAVAMQDAPSVETILQRLQDMEKEQDTIRRKWTCITYSGPEFWAQEEWKAEQEHPSRDCRPATPRALCISRPSGHEHAEVVVQPPASPTHSDSSEERDGADHTALAERGEERPLRGTGGGGAGVPLAVPASALLRLRDYGEHFSHHLRMTGHEAVGSFSPWGTASELADALLEEALCEVSEELLGICEGYAEAVYDSEFLQPRDAASAQPCIA</sequence>
<dbReference type="RefSeq" id="XP_032823795.1">
    <property type="nucleotide sequence ID" value="XM_032967904.1"/>
</dbReference>
<dbReference type="PANTHER" id="PTHR15732:SF4">
    <property type="entry name" value="PROTEIN MOONRAKER"/>
    <property type="match status" value="1"/>
</dbReference>
<evidence type="ECO:0000313" key="3">
    <source>
        <dbReference type="RefSeq" id="XP_032823795.1"/>
    </source>
</evidence>
<name>A0AAJ7TTH2_PETMA</name>
<feature type="compositionally biased region" description="Basic and acidic residues" evidence="1">
    <location>
        <begin position="637"/>
        <end position="649"/>
    </location>
</feature>
<dbReference type="CTD" id="9851"/>
<feature type="region of interest" description="Disordered" evidence="1">
    <location>
        <begin position="115"/>
        <end position="137"/>
    </location>
</feature>